<feature type="domain" description="Uncharacterised" evidence="1">
    <location>
        <begin position="55"/>
        <end position="196"/>
    </location>
</feature>
<dbReference type="HOGENOM" id="CLU_1383008_0_0_6"/>
<evidence type="ECO:0000259" key="1">
    <source>
        <dbReference type="Pfam" id="PF07514"/>
    </source>
</evidence>
<keyword evidence="2" id="KW-0067">ATP-binding</keyword>
<keyword evidence="2" id="KW-0378">Hydrolase</keyword>
<organism evidence="2 3">
    <name type="scientific">Photobacterium leiognathi lrivu.4.1</name>
    <dbReference type="NCBI Taxonomy" id="1248232"/>
    <lineage>
        <taxon>Bacteria</taxon>
        <taxon>Pseudomonadati</taxon>
        <taxon>Pseudomonadota</taxon>
        <taxon>Gammaproteobacteria</taxon>
        <taxon>Vibrionales</taxon>
        <taxon>Vibrionaceae</taxon>
        <taxon>Photobacterium</taxon>
    </lineage>
</organism>
<proteinExistence type="predicted"/>
<protein>
    <submittedName>
        <fullName evidence="2">Helicase family protein</fullName>
    </submittedName>
</protein>
<dbReference type="InterPro" id="IPR011119">
    <property type="entry name" value="Unchr_helicase_relaxase_TraI"/>
</dbReference>
<dbReference type="Pfam" id="PF07514">
    <property type="entry name" value="TraI_2"/>
    <property type="match status" value="1"/>
</dbReference>
<accession>V5H184</accession>
<keyword evidence="2" id="KW-0547">Nucleotide-binding</keyword>
<dbReference type="Gene3D" id="1.10.3210.40">
    <property type="match status" value="1"/>
</dbReference>
<gene>
    <name evidence="2" type="ORF">PLEI_0170</name>
</gene>
<keyword evidence="2" id="KW-0347">Helicase</keyword>
<dbReference type="Proteomes" id="UP000030675">
    <property type="component" value="Unassembled WGS sequence"/>
</dbReference>
<dbReference type="AlphaFoldDB" id="V5H184"/>
<sequence>MYVQWLKNLFKAKEQSVQAVRYGLDNLDDDVIGYPPNPAGIPVVQTQTLVEKMSNDINILKTEIGVSNAEFNDLIYPCLINFIKFVDLLPASEYKHHATGGGLVYHSFDVAKRAVRASQHAQYPLGDGVVSDTQQSNMQWRVATVLCCLLHDGGKVITDLVVSNGDNSVDALVWDAHSGQTINEWAAEYQLDRYYVS</sequence>
<evidence type="ECO:0000313" key="2">
    <source>
        <dbReference type="EMBL" id="GAD28530.1"/>
    </source>
</evidence>
<dbReference type="eggNOG" id="COG3481">
    <property type="taxonomic scope" value="Bacteria"/>
</dbReference>
<name>V5H184_PHOLE</name>
<reference evidence="3" key="1">
    <citation type="submission" date="2012-12" db="EMBL/GenBank/DDBJ databases">
        <title>Genome Sequence of Photobacterium leiognathi lrivu.4.1.</title>
        <authorList>
            <person name="Urbanczyk H."/>
            <person name="Ogura Y."/>
            <person name="Hayashi T."/>
            <person name="Dunlap P.V."/>
        </authorList>
    </citation>
    <scope>NUCLEOTIDE SEQUENCE [LARGE SCALE GENOMIC DNA]</scope>
    <source>
        <strain evidence="3">lrivu.4.1</strain>
    </source>
</reference>
<dbReference type="GO" id="GO:0004386">
    <property type="term" value="F:helicase activity"/>
    <property type="evidence" value="ECO:0007669"/>
    <property type="project" value="UniProtKB-KW"/>
</dbReference>
<dbReference type="EMBL" id="DF196808">
    <property type="protein sequence ID" value="GAD28530.1"/>
    <property type="molecule type" value="Genomic_DNA"/>
</dbReference>
<evidence type="ECO:0000313" key="3">
    <source>
        <dbReference type="Proteomes" id="UP000030675"/>
    </source>
</evidence>